<dbReference type="Pfam" id="PF13231">
    <property type="entry name" value="PMT_2"/>
    <property type="match status" value="1"/>
</dbReference>
<feature type="transmembrane region" description="Helical" evidence="8">
    <location>
        <begin position="158"/>
        <end position="187"/>
    </location>
</feature>
<keyword evidence="6 8" id="KW-1133">Transmembrane helix</keyword>
<feature type="transmembrane region" description="Helical" evidence="8">
    <location>
        <begin position="237"/>
        <end position="262"/>
    </location>
</feature>
<evidence type="ECO:0000313" key="10">
    <source>
        <dbReference type="EMBL" id="REH37651.1"/>
    </source>
</evidence>
<accession>A0A3E0H3E1</accession>
<dbReference type="GO" id="GO:0005886">
    <property type="term" value="C:plasma membrane"/>
    <property type="evidence" value="ECO:0007669"/>
    <property type="project" value="UniProtKB-SubCell"/>
</dbReference>
<dbReference type="InterPro" id="IPR038731">
    <property type="entry name" value="RgtA/B/C-like"/>
</dbReference>
<feature type="transmembrane region" description="Helical" evidence="8">
    <location>
        <begin position="332"/>
        <end position="352"/>
    </location>
</feature>
<keyword evidence="2" id="KW-1003">Cell membrane</keyword>
<dbReference type="OrthoDB" id="108054at2"/>
<keyword evidence="7 8" id="KW-0472">Membrane</keyword>
<dbReference type="GO" id="GO:0009103">
    <property type="term" value="P:lipopolysaccharide biosynthetic process"/>
    <property type="evidence" value="ECO:0007669"/>
    <property type="project" value="UniProtKB-ARBA"/>
</dbReference>
<reference evidence="10 11" key="1">
    <citation type="submission" date="2018-08" db="EMBL/GenBank/DDBJ databases">
        <title>Genomic Encyclopedia of Type Strains, Phase IV (KMG-IV): sequencing the most valuable type-strain genomes for metagenomic binning, comparative biology and taxonomic classification.</title>
        <authorList>
            <person name="Goeker M."/>
        </authorList>
    </citation>
    <scope>NUCLEOTIDE SEQUENCE [LARGE SCALE GENOMIC DNA]</scope>
    <source>
        <strain evidence="10 11">DSM 26022</strain>
    </source>
</reference>
<keyword evidence="4 10" id="KW-0808">Transferase</keyword>
<sequence>MNNAVNTNAKRGPMARALSLQAAWIYAVVVAIKVAIAYGLPMTGDEAYFVLWGQHLDYGYYDHPPMAGWLMAMQLLVSDHALWLRLPGLLTELIIAAALYALLRPHDPVKARWLALLFTLSPLSLINVFTLTDTGCILFAALAFVAAAQGLITQQRRWAALAGVCLGLAFLSKYFAVFLGLGFVAFYALAGRRFWQHGVLLVLVAIPFGLVNLYWNYTHCWSNLLFNLVNRTADSNLGWQSLATYLAMMAYVILPPIWWALVAAQRQRSSLTPALQAVLKLAATLAWTAGLGFLWVSLSKSIGLHWVLWFYPMVLVLLWPLPVARFIRLSALLSWISVAHVLLLLAIIYAPLSAWKHQPRVQWYVLAMTEAPAILQQARAEAEALQAGAWQPVWEAEAARQSLGVDALVPEPTETPRALATLSYSSASVLAYQAREPVMVMGEGAKYARFDDSLTDFRALAGKPVLLLLKKPNEQPHAEQWFTSARRFTVNYRGHAFHFLAGEGFRYETYFEQVLMPIRARFYQFPSWLPRGECAFTSRYFAPE</sequence>
<feature type="transmembrane region" description="Helical" evidence="8">
    <location>
        <begin position="82"/>
        <end position="103"/>
    </location>
</feature>
<dbReference type="GO" id="GO:0016763">
    <property type="term" value="F:pentosyltransferase activity"/>
    <property type="evidence" value="ECO:0007669"/>
    <property type="project" value="TreeGrafter"/>
</dbReference>
<evidence type="ECO:0000256" key="5">
    <source>
        <dbReference type="ARBA" id="ARBA00022692"/>
    </source>
</evidence>
<dbReference type="InterPro" id="IPR050297">
    <property type="entry name" value="LipidA_mod_glycosyltrf_83"/>
</dbReference>
<feature type="transmembrane region" description="Helical" evidence="8">
    <location>
        <begin position="20"/>
        <end position="40"/>
    </location>
</feature>
<evidence type="ECO:0000259" key="9">
    <source>
        <dbReference type="Pfam" id="PF13231"/>
    </source>
</evidence>
<gene>
    <name evidence="10" type="ORF">DFR26_1430</name>
</gene>
<dbReference type="RefSeq" id="WP_116208270.1">
    <property type="nucleotide sequence ID" value="NZ_QUNR01000003.1"/>
</dbReference>
<dbReference type="EMBL" id="QUNR01000003">
    <property type="protein sequence ID" value="REH37651.1"/>
    <property type="molecule type" value="Genomic_DNA"/>
</dbReference>
<feature type="domain" description="Glycosyltransferase RgtA/B/C/D-like" evidence="9">
    <location>
        <begin position="62"/>
        <end position="215"/>
    </location>
</feature>
<dbReference type="PANTHER" id="PTHR33908">
    <property type="entry name" value="MANNOSYLTRANSFERASE YKCB-RELATED"/>
    <property type="match status" value="1"/>
</dbReference>
<evidence type="ECO:0000313" key="11">
    <source>
        <dbReference type="Proteomes" id="UP000256774"/>
    </source>
</evidence>
<keyword evidence="11" id="KW-1185">Reference proteome</keyword>
<proteinExistence type="predicted"/>
<organism evidence="10 11">
    <name type="scientific">Paraperlucidibaca baekdonensis</name>
    <dbReference type="NCBI Taxonomy" id="748120"/>
    <lineage>
        <taxon>Bacteria</taxon>
        <taxon>Pseudomonadati</taxon>
        <taxon>Pseudomonadota</taxon>
        <taxon>Gammaproteobacteria</taxon>
        <taxon>Moraxellales</taxon>
        <taxon>Moraxellaceae</taxon>
        <taxon>Paraperlucidibaca</taxon>
    </lineage>
</organism>
<comment type="caution">
    <text evidence="10">The sequence shown here is derived from an EMBL/GenBank/DDBJ whole genome shotgun (WGS) entry which is preliminary data.</text>
</comment>
<name>A0A3E0H3E1_9GAMM</name>
<feature type="transmembrane region" description="Helical" evidence="8">
    <location>
        <begin position="274"/>
        <end position="296"/>
    </location>
</feature>
<evidence type="ECO:0000256" key="3">
    <source>
        <dbReference type="ARBA" id="ARBA00022676"/>
    </source>
</evidence>
<evidence type="ECO:0000256" key="4">
    <source>
        <dbReference type="ARBA" id="ARBA00022679"/>
    </source>
</evidence>
<keyword evidence="3 10" id="KW-0328">Glycosyltransferase</keyword>
<evidence type="ECO:0000256" key="2">
    <source>
        <dbReference type="ARBA" id="ARBA00022475"/>
    </source>
</evidence>
<evidence type="ECO:0000256" key="1">
    <source>
        <dbReference type="ARBA" id="ARBA00004651"/>
    </source>
</evidence>
<keyword evidence="5 8" id="KW-0812">Transmembrane</keyword>
<dbReference type="Proteomes" id="UP000256774">
    <property type="component" value="Unassembled WGS sequence"/>
</dbReference>
<feature type="transmembrane region" description="Helical" evidence="8">
    <location>
        <begin position="115"/>
        <end position="146"/>
    </location>
</feature>
<evidence type="ECO:0000256" key="7">
    <source>
        <dbReference type="ARBA" id="ARBA00023136"/>
    </source>
</evidence>
<feature type="transmembrane region" description="Helical" evidence="8">
    <location>
        <begin position="199"/>
        <end position="217"/>
    </location>
</feature>
<feature type="transmembrane region" description="Helical" evidence="8">
    <location>
        <begin position="302"/>
        <end position="320"/>
    </location>
</feature>
<protein>
    <submittedName>
        <fullName evidence="10">Dolichyl-phosphate-mannose-protein mannosyltransferase</fullName>
    </submittedName>
</protein>
<comment type="subcellular location">
    <subcellularLocation>
        <location evidence="1">Cell membrane</location>
        <topology evidence="1">Multi-pass membrane protein</topology>
    </subcellularLocation>
</comment>
<dbReference type="AlphaFoldDB" id="A0A3E0H3E1"/>
<evidence type="ECO:0000256" key="8">
    <source>
        <dbReference type="SAM" id="Phobius"/>
    </source>
</evidence>
<evidence type="ECO:0000256" key="6">
    <source>
        <dbReference type="ARBA" id="ARBA00022989"/>
    </source>
</evidence>
<dbReference type="PANTHER" id="PTHR33908:SF11">
    <property type="entry name" value="MEMBRANE PROTEIN"/>
    <property type="match status" value="1"/>
</dbReference>